<dbReference type="RefSeq" id="WP_003255334.1">
    <property type="nucleotide sequence ID" value="NZ_JABXXM010000007.1"/>
</dbReference>
<proteinExistence type="predicted"/>
<geneLocation type="plasmid" evidence="1">
    <name>pAM65-52-2-350K</name>
</geneLocation>
<protein>
    <submittedName>
        <fullName evidence="1">Uncharacterized protein</fullName>
    </submittedName>
</protein>
<reference evidence="1" key="1">
    <citation type="journal article" date="2017" name="Res. Microbiol.">
        <title>Comparative genomics of extrachromosomal elements in Bacillus thuringiensis subsp. israelensis.</title>
        <authorList>
            <person name="Bolotin A."/>
            <person name="Gillis A."/>
            <person name="Sanchis V."/>
            <person name="Nielsen-LeRoux C."/>
            <person name="Mahillon J."/>
            <person name="Lereclus D."/>
            <person name="Sorokin A."/>
        </authorList>
    </citation>
    <scope>NUCLEOTIDE SEQUENCE</scope>
    <source>
        <strain evidence="1">AM65-52</strain>
        <plasmid evidence="1">pAM65-52-2-350K</plasmid>
    </source>
</reference>
<accession>A0A160LIG6</accession>
<keyword evidence="1" id="KW-0614">Plasmid</keyword>
<evidence type="ECO:0000313" key="1">
    <source>
        <dbReference type="EMBL" id="AND28263.1"/>
    </source>
</evidence>
<gene>
    <name evidence="1" type="ORF">ATN07_31700</name>
</gene>
<sequence>MELAKASQCKKVGVIMAVVGKKYNNFGQTIVEIKPVSLELTEVFENTMQIVRNLGSRGYQFKMRLNDVELAFDNSIKSIEDLVSMYETKLEEKYELRKLQAV</sequence>
<dbReference type="AlphaFoldDB" id="A0A160LIG6"/>
<dbReference type="EMBL" id="CP013277">
    <property type="protein sequence ID" value="AND28263.1"/>
    <property type="molecule type" value="Genomic_DNA"/>
</dbReference>
<name>A0A160LIG6_BACTI</name>
<organism evidence="1">
    <name type="scientific">Bacillus thuringiensis subsp. israelensis</name>
    <dbReference type="NCBI Taxonomy" id="1430"/>
    <lineage>
        <taxon>Bacteria</taxon>
        <taxon>Bacillati</taxon>
        <taxon>Bacillota</taxon>
        <taxon>Bacilli</taxon>
        <taxon>Bacillales</taxon>
        <taxon>Bacillaceae</taxon>
        <taxon>Bacillus</taxon>
        <taxon>Bacillus cereus group</taxon>
    </lineage>
</organism>